<accession>A0ABR0LW18</accession>
<dbReference type="Pfam" id="PF17682">
    <property type="entry name" value="Tau95_N"/>
    <property type="match status" value="1"/>
</dbReference>
<comment type="caution">
    <text evidence="2">The sequence shown here is derived from an EMBL/GenBank/DDBJ whole genome shotgun (WGS) entry which is preliminary data.</text>
</comment>
<feature type="domain" description="Transcription factor IIIC subunit Tfc1/Sfc1 triple barrel" evidence="1">
    <location>
        <begin position="1"/>
        <end position="66"/>
    </location>
</feature>
<keyword evidence="3" id="KW-1185">Reference proteome</keyword>
<evidence type="ECO:0000259" key="1">
    <source>
        <dbReference type="Pfam" id="PF17682"/>
    </source>
</evidence>
<proteinExistence type="predicted"/>
<feature type="non-terminal residue" evidence="2">
    <location>
        <position position="1"/>
    </location>
</feature>
<name>A0ABR0LW18_9PEZI</name>
<dbReference type="InterPro" id="IPR041499">
    <property type="entry name" value="Tfc1/Sfc1_N"/>
</dbReference>
<gene>
    <name evidence="2" type="primary">TFC1_2</name>
    <name evidence="2" type="ORF">LTR16_006435</name>
</gene>
<sequence length="91" mass="10627">RKRKRGSSGPFVVTTNDLEAFMEDGPLPRSGVHLRQQDLLQDLRNSLGSYTVRPVGVIEKTHRFRSKAPPWNYNYKSYHERDQERLCPNEV</sequence>
<evidence type="ECO:0000313" key="2">
    <source>
        <dbReference type="EMBL" id="KAK5248557.1"/>
    </source>
</evidence>
<protein>
    <submittedName>
        <fullName evidence="2">Tau 95 subunit of transcription factor TFIIIC</fullName>
    </submittedName>
</protein>
<dbReference type="Proteomes" id="UP001357485">
    <property type="component" value="Unassembled WGS sequence"/>
</dbReference>
<dbReference type="EMBL" id="JAVRRA010009412">
    <property type="protein sequence ID" value="KAK5248557.1"/>
    <property type="molecule type" value="Genomic_DNA"/>
</dbReference>
<organism evidence="2 3">
    <name type="scientific">Cryomyces antarcticus</name>
    <dbReference type="NCBI Taxonomy" id="329879"/>
    <lineage>
        <taxon>Eukaryota</taxon>
        <taxon>Fungi</taxon>
        <taxon>Dikarya</taxon>
        <taxon>Ascomycota</taxon>
        <taxon>Pezizomycotina</taxon>
        <taxon>Dothideomycetes</taxon>
        <taxon>Dothideomycetes incertae sedis</taxon>
        <taxon>Cryomyces</taxon>
    </lineage>
</organism>
<evidence type="ECO:0000313" key="3">
    <source>
        <dbReference type="Proteomes" id="UP001357485"/>
    </source>
</evidence>
<reference evidence="2 3" key="1">
    <citation type="submission" date="2023-08" db="EMBL/GenBank/DDBJ databases">
        <title>Black Yeasts Isolated from many extreme environments.</title>
        <authorList>
            <person name="Coleine C."/>
            <person name="Stajich J.E."/>
            <person name="Selbmann L."/>
        </authorList>
    </citation>
    <scope>NUCLEOTIDE SEQUENCE [LARGE SCALE GENOMIC DNA]</scope>
    <source>
        <strain evidence="2 3">CCFEE 536</strain>
    </source>
</reference>